<name>A0ABT9DB15_9CELL</name>
<dbReference type="EMBL" id="JAUQYP010000001">
    <property type="protein sequence ID" value="MDO8108089.1"/>
    <property type="molecule type" value="Genomic_DNA"/>
</dbReference>
<dbReference type="Pfam" id="PF01593">
    <property type="entry name" value="Amino_oxidase"/>
    <property type="match status" value="1"/>
</dbReference>
<dbReference type="InterPro" id="IPR036188">
    <property type="entry name" value="FAD/NAD-bd_sf"/>
</dbReference>
<evidence type="ECO:0000313" key="3">
    <source>
        <dbReference type="Proteomes" id="UP001232536"/>
    </source>
</evidence>
<evidence type="ECO:0000259" key="1">
    <source>
        <dbReference type="Pfam" id="PF01593"/>
    </source>
</evidence>
<protein>
    <submittedName>
        <fullName evidence="2">NAD(P)/FAD-dependent oxidoreductase</fullName>
        <ecNumber evidence="2">1.-.-.-</ecNumber>
    </submittedName>
</protein>
<dbReference type="EC" id="1.-.-.-" evidence="2"/>
<dbReference type="Proteomes" id="UP001232536">
    <property type="component" value="Unassembled WGS sequence"/>
</dbReference>
<dbReference type="RefSeq" id="WP_304601678.1">
    <property type="nucleotide sequence ID" value="NZ_JAUQYO010000001.1"/>
</dbReference>
<evidence type="ECO:0000313" key="2">
    <source>
        <dbReference type="EMBL" id="MDO8108089.1"/>
    </source>
</evidence>
<sequence>MPDVVVVGAGLAGLTAAIRLADAGLEVEVLEAADRVGGRVATDIVDGYHLDRGFQVLNTAYPRLRPYLGDLDLRAFARGAEIVTDDGRHRVGDPRQGLTLGLDLLRGPIGSLDGALRLARLSARALGPVHPLVTGPDLSTAAELERRGIDGPLVDSFLRPFLSGVFGERELATSARFFLLVWRTFLRGTVAVPSEGMGSLPAVLAARLPAGAVRLGVRVREVTADGVRTDDGGVAARSVVVATDPHAAADLLPGLRRPQMRRLVTWYHTAPTADPAPDPMIVLDGRRARGPVVTSVVISDVAPRYAPPGRRLAATTVLEDVPAQVVRRQVAELHGDSGWEHLATVDVPHALPAATPPLVVRRPVHLGPGLFVAGDHRDTPSLQGAMASGARTASAVLAEVAGMSDFPA</sequence>
<dbReference type="PANTHER" id="PTHR42841">
    <property type="entry name" value="AMINE OXIDASE"/>
    <property type="match status" value="1"/>
</dbReference>
<accession>A0ABT9DB15</accession>
<dbReference type="GO" id="GO:0016491">
    <property type="term" value="F:oxidoreductase activity"/>
    <property type="evidence" value="ECO:0007669"/>
    <property type="project" value="UniProtKB-KW"/>
</dbReference>
<dbReference type="SUPFAM" id="SSF51905">
    <property type="entry name" value="FAD/NAD(P)-binding domain"/>
    <property type="match status" value="1"/>
</dbReference>
<organism evidence="2 3">
    <name type="scientific">Actinotalea lenta</name>
    <dbReference type="NCBI Taxonomy" id="3064654"/>
    <lineage>
        <taxon>Bacteria</taxon>
        <taxon>Bacillati</taxon>
        <taxon>Actinomycetota</taxon>
        <taxon>Actinomycetes</taxon>
        <taxon>Micrococcales</taxon>
        <taxon>Cellulomonadaceae</taxon>
        <taxon>Actinotalea</taxon>
    </lineage>
</organism>
<keyword evidence="2" id="KW-0560">Oxidoreductase</keyword>
<keyword evidence="3" id="KW-1185">Reference proteome</keyword>
<gene>
    <name evidence="2" type="ORF">Q6348_12880</name>
</gene>
<dbReference type="Gene3D" id="3.50.50.60">
    <property type="entry name" value="FAD/NAD(P)-binding domain"/>
    <property type="match status" value="1"/>
</dbReference>
<feature type="domain" description="Amine oxidase" evidence="1">
    <location>
        <begin position="11"/>
        <end position="397"/>
    </location>
</feature>
<dbReference type="InterPro" id="IPR002937">
    <property type="entry name" value="Amino_oxidase"/>
</dbReference>
<reference evidence="2 3" key="1">
    <citation type="submission" date="2023-07" db="EMBL/GenBank/DDBJ databases">
        <title>Description of novel actinomycetes strains, isolated from tidal flat sediment.</title>
        <authorList>
            <person name="Lu C."/>
        </authorList>
    </citation>
    <scope>NUCLEOTIDE SEQUENCE [LARGE SCALE GENOMIC DNA]</scope>
    <source>
        <strain evidence="2 3">SYSU T00b441</strain>
    </source>
</reference>
<proteinExistence type="predicted"/>
<comment type="caution">
    <text evidence="2">The sequence shown here is derived from an EMBL/GenBank/DDBJ whole genome shotgun (WGS) entry which is preliminary data.</text>
</comment>